<dbReference type="GO" id="GO:0046914">
    <property type="term" value="F:transition metal ion binding"/>
    <property type="evidence" value="ECO:0007669"/>
    <property type="project" value="InterPro"/>
</dbReference>
<accession>A0A8B9NW82</accession>
<dbReference type="Ensembl" id="ENSAOWT00000003776.1">
    <property type="protein sequence ID" value="ENSAOWP00000003322.1"/>
    <property type="gene ID" value="ENSAOWG00000002330.1"/>
</dbReference>
<proteinExistence type="predicted"/>
<dbReference type="Proteomes" id="UP000694424">
    <property type="component" value="Unplaced"/>
</dbReference>
<dbReference type="GO" id="GO:1902808">
    <property type="term" value="P:positive regulation of cell cycle G1/S phase transition"/>
    <property type="evidence" value="ECO:0007669"/>
    <property type="project" value="TreeGrafter"/>
</dbReference>
<dbReference type="GO" id="GO:0005509">
    <property type="term" value="F:calcium ion binding"/>
    <property type="evidence" value="ECO:0007669"/>
    <property type="project" value="InterPro"/>
</dbReference>
<dbReference type="SUPFAM" id="SSF47473">
    <property type="entry name" value="EF-hand"/>
    <property type="match status" value="1"/>
</dbReference>
<dbReference type="GO" id="GO:0005615">
    <property type="term" value="C:extracellular space"/>
    <property type="evidence" value="ECO:0007669"/>
    <property type="project" value="TreeGrafter"/>
</dbReference>
<evidence type="ECO:0000259" key="1">
    <source>
        <dbReference type="PROSITE" id="PS50222"/>
    </source>
</evidence>
<dbReference type="Gene3D" id="1.10.238.10">
    <property type="entry name" value="EF-hand"/>
    <property type="match status" value="1"/>
</dbReference>
<dbReference type="Pfam" id="PF01023">
    <property type="entry name" value="S_100"/>
    <property type="match status" value="1"/>
</dbReference>
<dbReference type="PROSITE" id="PS50222">
    <property type="entry name" value="EF_HAND_2"/>
    <property type="match status" value="1"/>
</dbReference>
<name>A0A8B9NW82_APTOW</name>
<feature type="domain" description="EF-hand" evidence="1">
    <location>
        <begin position="46"/>
        <end position="81"/>
    </location>
</feature>
<dbReference type="GO" id="GO:0071345">
    <property type="term" value="P:cellular response to cytokine stimulus"/>
    <property type="evidence" value="ECO:0007669"/>
    <property type="project" value="TreeGrafter"/>
</dbReference>
<evidence type="ECO:0000313" key="3">
    <source>
        <dbReference type="Proteomes" id="UP000694424"/>
    </source>
</evidence>
<sequence>MSHFLDSISTIISVFYKHAKEDGDGSILSRREMKEFILKEFADNPHDPQTIDKVLQFLEWDGDGKIDFNEFLLLVFRVAKACYWYLQKGPGLK</sequence>
<keyword evidence="3" id="KW-1185">Reference proteome</keyword>
<dbReference type="PANTHER" id="PTHR11639">
    <property type="entry name" value="S100 CALCIUM-BINDING PROTEIN"/>
    <property type="match status" value="1"/>
</dbReference>
<dbReference type="PANTHER" id="PTHR11639:SF26">
    <property type="entry name" value="CORNULIN"/>
    <property type="match status" value="1"/>
</dbReference>
<dbReference type="GO" id="GO:0048306">
    <property type="term" value="F:calcium-dependent protein binding"/>
    <property type="evidence" value="ECO:0007669"/>
    <property type="project" value="TreeGrafter"/>
</dbReference>
<dbReference type="SMART" id="SM01394">
    <property type="entry name" value="S_100"/>
    <property type="match status" value="1"/>
</dbReference>
<evidence type="ECO:0000313" key="2">
    <source>
        <dbReference type="Ensembl" id="ENSAOWP00000003322.1"/>
    </source>
</evidence>
<dbReference type="GO" id="GO:0051896">
    <property type="term" value="P:regulation of phosphatidylinositol 3-kinase/protein kinase B signal transduction"/>
    <property type="evidence" value="ECO:0007669"/>
    <property type="project" value="TreeGrafter"/>
</dbReference>
<organism evidence="2 3">
    <name type="scientific">Apteryx owenii</name>
    <name type="common">Little spotted kiwi</name>
    <dbReference type="NCBI Taxonomy" id="8824"/>
    <lineage>
        <taxon>Eukaryota</taxon>
        <taxon>Metazoa</taxon>
        <taxon>Chordata</taxon>
        <taxon>Craniata</taxon>
        <taxon>Vertebrata</taxon>
        <taxon>Euteleostomi</taxon>
        <taxon>Archelosauria</taxon>
        <taxon>Archosauria</taxon>
        <taxon>Dinosauria</taxon>
        <taxon>Saurischia</taxon>
        <taxon>Theropoda</taxon>
        <taxon>Coelurosauria</taxon>
        <taxon>Aves</taxon>
        <taxon>Palaeognathae</taxon>
        <taxon>Apterygiformes</taxon>
        <taxon>Apterygidae</taxon>
        <taxon>Apteryx</taxon>
    </lineage>
</organism>
<reference evidence="2" key="1">
    <citation type="submission" date="2025-08" db="UniProtKB">
        <authorList>
            <consortium name="Ensembl"/>
        </authorList>
    </citation>
    <scope>IDENTIFICATION</scope>
</reference>
<dbReference type="InterPro" id="IPR002048">
    <property type="entry name" value="EF_hand_dom"/>
</dbReference>
<dbReference type="InterPro" id="IPR034325">
    <property type="entry name" value="S-100_dom"/>
</dbReference>
<dbReference type="InterPro" id="IPR013787">
    <property type="entry name" value="S100_Ca-bd_sub"/>
</dbReference>
<dbReference type="CDD" id="cd00213">
    <property type="entry name" value="S-100"/>
    <property type="match status" value="1"/>
</dbReference>
<dbReference type="InterPro" id="IPR011992">
    <property type="entry name" value="EF-hand-dom_pair"/>
</dbReference>
<reference evidence="2" key="2">
    <citation type="submission" date="2025-09" db="UniProtKB">
        <authorList>
            <consortium name="Ensembl"/>
        </authorList>
    </citation>
    <scope>IDENTIFICATION</scope>
</reference>
<dbReference type="AlphaFoldDB" id="A0A8B9NW82"/>
<protein>
    <recommendedName>
        <fullName evidence="1">EF-hand domain-containing protein</fullName>
    </recommendedName>
</protein>